<dbReference type="PANTHER" id="PTHR35936:SF17">
    <property type="entry name" value="ARGININE-BINDING EXTRACELLULAR PROTEIN ARTP"/>
    <property type="match status" value="1"/>
</dbReference>
<dbReference type="SUPFAM" id="SSF53850">
    <property type="entry name" value="Periplasmic binding protein-like II"/>
    <property type="match status" value="1"/>
</dbReference>
<comment type="subcellular location">
    <subcellularLocation>
        <location evidence="1">Cell envelope</location>
    </subcellularLocation>
</comment>
<evidence type="ECO:0000259" key="6">
    <source>
        <dbReference type="SMART" id="SM00062"/>
    </source>
</evidence>
<dbReference type="InterPro" id="IPR001638">
    <property type="entry name" value="Solute-binding_3/MltF_N"/>
</dbReference>
<evidence type="ECO:0000256" key="1">
    <source>
        <dbReference type="ARBA" id="ARBA00004196"/>
    </source>
</evidence>
<proteinExistence type="inferred from homology"/>
<dbReference type="RefSeq" id="WP_123690187.1">
    <property type="nucleotide sequence ID" value="NZ_AP019700.1"/>
</dbReference>
<evidence type="ECO:0000313" key="7">
    <source>
        <dbReference type="EMBL" id="ROP90790.1"/>
    </source>
</evidence>
<comment type="similarity">
    <text evidence="2 4">Belongs to the bacterial solute-binding protein 3 family.</text>
</comment>
<dbReference type="CDD" id="cd01072">
    <property type="entry name" value="PBP2_SMa0082_like"/>
    <property type="match status" value="1"/>
</dbReference>
<protein>
    <submittedName>
        <fullName evidence="7">Amino acid ABC transporter substrate-binding protein (PAAT family)</fullName>
    </submittedName>
</protein>
<sequence>MRRLVARLLLLPLLLLPFMTLTAAAGALDDIVKRGTVKVGIDLGVPPYGLTDAQQKPAGYDVEVAEMLAKDLGVKLEIVPLTGPNRVPFLLTNKVDVVVATFGITPQRALSVSFSNPYVALSLVVLGPKDKPIADMASTKGMKVGITRGTTQDLDFTRLAPEGSQIIRFEDDATTTAALLSGQVDIIATADLLAIEIAKRNPAKNLDIKYTIRLSPGAIGVRRGDADFLQWVNTFVYFHKLTGDFGRLFEKWAGYKMPELPVF</sequence>
<organism evidence="7 8">
    <name type="scientific">Stella humosa</name>
    <dbReference type="NCBI Taxonomy" id="94"/>
    <lineage>
        <taxon>Bacteria</taxon>
        <taxon>Pseudomonadati</taxon>
        <taxon>Pseudomonadota</taxon>
        <taxon>Alphaproteobacteria</taxon>
        <taxon>Rhodospirillales</taxon>
        <taxon>Stellaceae</taxon>
        <taxon>Stella</taxon>
    </lineage>
</organism>
<dbReference type="SMART" id="SM00062">
    <property type="entry name" value="PBPb"/>
    <property type="match status" value="1"/>
</dbReference>
<feature type="chain" id="PRO_5017923151" evidence="5">
    <location>
        <begin position="24"/>
        <end position="263"/>
    </location>
</feature>
<gene>
    <name evidence="7" type="ORF">EDC65_2649</name>
</gene>
<evidence type="ECO:0000256" key="5">
    <source>
        <dbReference type="SAM" id="SignalP"/>
    </source>
</evidence>
<dbReference type="GO" id="GO:0030313">
    <property type="term" value="C:cell envelope"/>
    <property type="evidence" value="ECO:0007669"/>
    <property type="project" value="UniProtKB-SubCell"/>
</dbReference>
<evidence type="ECO:0000256" key="2">
    <source>
        <dbReference type="ARBA" id="ARBA00010333"/>
    </source>
</evidence>
<reference evidence="7 8" key="1">
    <citation type="submission" date="2018-11" db="EMBL/GenBank/DDBJ databases">
        <title>Genomic Encyclopedia of Type Strains, Phase IV (KMG-IV): sequencing the most valuable type-strain genomes for metagenomic binning, comparative biology and taxonomic classification.</title>
        <authorList>
            <person name="Goeker M."/>
        </authorList>
    </citation>
    <scope>NUCLEOTIDE SEQUENCE [LARGE SCALE GENOMIC DNA]</scope>
    <source>
        <strain evidence="7 8">DSM 5900</strain>
    </source>
</reference>
<keyword evidence="8" id="KW-1185">Reference proteome</keyword>
<dbReference type="OrthoDB" id="6192933at2"/>
<dbReference type="Gene3D" id="3.40.190.10">
    <property type="entry name" value="Periplasmic binding protein-like II"/>
    <property type="match status" value="2"/>
</dbReference>
<name>A0A3N1LHQ7_9PROT</name>
<dbReference type="Proteomes" id="UP000278222">
    <property type="component" value="Unassembled WGS sequence"/>
</dbReference>
<keyword evidence="3 5" id="KW-0732">Signal</keyword>
<dbReference type="InterPro" id="IPR018313">
    <property type="entry name" value="SBP_3_CS"/>
</dbReference>
<dbReference type="PANTHER" id="PTHR35936">
    <property type="entry name" value="MEMBRANE-BOUND LYTIC MUREIN TRANSGLYCOSYLASE F"/>
    <property type="match status" value="1"/>
</dbReference>
<evidence type="ECO:0000256" key="3">
    <source>
        <dbReference type="ARBA" id="ARBA00022729"/>
    </source>
</evidence>
<dbReference type="EMBL" id="RJKX01000014">
    <property type="protein sequence ID" value="ROP90790.1"/>
    <property type="molecule type" value="Genomic_DNA"/>
</dbReference>
<feature type="signal peptide" evidence="5">
    <location>
        <begin position="1"/>
        <end position="23"/>
    </location>
</feature>
<comment type="caution">
    <text evidence="7">The sequence shown here is derived from an EMBL/GenBank/DDBJ whole genome shotgun (WGS) entry which is preliminary data.</text>
</comment>
<dbReference type="AlphaFoldDB" id="A0A3N1LHQ7"/>
<feature type="domain" description="Solute-binding protein family 3/N-terminal" evidence="6">
    <location>
        <begin position="36"/>
        <end position="256"/>
    </location>
</feature>
<accession>A0A3N1LHQ7</accession>
<dbReference type="Pfam" id="PF00497">
    <property type="entry name" value="SBP_bac_3"/>
    <property type="match status" value="1"/>
</dbReference>
<dbReference type="PROSITE" id="PS01039">
    <property type="entry name" value="SBP_BACTERIAL_3"/>
    <property type="match status" value="1"/>
</dbReference>
<evidence type="ECO:0000313" key="8">
    <source>
        <dbReference type="Proteomes" id="UP000278222"/>
    </source>
</evidence>
<evidence type="ECO:0000256" key="4">
    <source>
        <dbReference type="RuleBase" id="RU003744"/>
    </source>
</evidence>